<comment type="caution">
    <text evidence="3">The sequence shown here is derived from an EMBL/GenBank/DDBJ whole genome shotgun (WGS) entry which is preliminary data.</text>
</comment>
<feature type="transmembrane region" description="Helical" evidence="1">
    <location>
        <begin position="256"/>
        <end position="279"/>
    </location>
</feature>
<reference evidence="4" key="1">
    <citation type="journal article" date="2019" name="Int. J. Syst. Evol. Microbiol.">
        <title>The Global Catalogue of Microorganisms (GCM) 10K type strain sequencing project: providing services to taxonomists for standard genome sequencing and annotation.</title>
        <authorList>
            <consortium name="The Broad Institute Genomics Platform"/>
            <consortium name="The Broad Institute Genome Sequencing Center for Infectious Disease"/>
            <person name="Wu L."/>
            <person name="Ma J."/>
        </authorList>
    </citation>
    <scope>NUCLEOTIDE SEQUENCE [LARGE SCALE GENOMIC DNA]</scope>
    <source>
        <strain evidence="4">KCTC 23299</strain>
    </source>
</reference>
<keyword evidence="1" id="KW-1133">Transmembrane helix</keyword>
<organism evidence="3 4">
    <name type="scientific">Terrimonas rubra</name>
    <dbReference type="NCBI Taxonomy" id="1035890"/>
    <lineage>
        <taxon>Bacteria</taxon>
        <taxon>Pseudomonadati</taxon>
        <taxon>Bacteroidota</taxon>
        <taxon>Chitinophagia</taxon>
        <taxon>Chitinophagales</taxon>
        <taxon>Chitinophagaceae</taxon>
        <taxon>Terrimonas</taxon>
    </lineage>
</organism>
<evidence type="ECO:0000313" key="4">
    <source>
        <dbReference type="Proteomes" id="UP001597511"/>
    </source>
</evidence>
<keyword evidence="4" id="KW-1185">Reference proteome</keyword>
<feature type="chain" id="PRO_5047502914" evidence="2">
    <location>
        <begin position="21"/>
        <end position="310"/>
    </location>
</feature>
<dbReference type="RefSeq" id="WP_386093881.1">
    <property type="nucleotide sequence ID" value="NZ_JBHUOZ010000001.1"/>
</dbReference>
<keyword evidence="1" id="KW-0812">Transmembrane</keyword>
<name>A0ABW5ZYU5_9BACT</name>
<dbReference type="EMBL" id="JBHUOZ010000001">
    <property type="protein sequence ID" value="MFD2918193.1"/>
    <property type="molecule type" value="Genomic_DNA"/>
</dbReference>
<gene>
    <name evidence="3" type="ORF">ACFS6H_00650</name>
</gene>
<feature type="signal peptide" evidence="2">
    <location>
        <begin position="1"/>
        <end position="20"/>
    </location>
</feature>
<accession>A0ABW5ZYU5</accession>
<dbReference type="Pfam" id="PF09935">
    <property type="entry name" value="DUF2167"/>
    <property type="match status" value="1"/>
</dbReference>
<evidence type="ECO:0000256" key="2">
    <source>
        <dbReference type="SAM" id="SignalP"/>
    </source>
</evidence>
<dbReference type="Proteomes" id="UP001597511">
    <property type="component" value="Unassembled WGS sequence"/>
</dbReference>
<keyword evidence="1" id="KW-0472">Membrane</keyword>
<evidence type="ECO:0000256" key="1">
    <source>
        <dbReference type="SAM" id="Phobius"/>
    </source>
</evidence>
<proteinExistence type="predicted"/>
<sequence>MRKIIAICLSFFMAVSVARAEKDSTEIFIQQIENSLKYETGTIKLVQGNGTLVVPQGFRFLDQEQAKYVMEELWGNPADASIIGLLVPEGRGVLADDSWVFSISYDAIGYVKDDDARKINYDDLLKDLKKEQETDNIQRVKEGYPAIDIIGWASKPYYDEQTHTLHWARELNFGGDSSNTLNYNLRVLGRKGMYMLNAISRMNEFNEVKPTVNEVIGSVTFASGETYKDFDSKTDNVAAYTVGGLVAGKVLAKAGFFALLAKFGKFILIGLGALGAFLFKRFRKKKEDDFAMVETVPVPVEEEPKENNPQ</sequence>
<dbReference type="InterPro" id="IPR018682">
    <property type="entry name" value="DUF2167_membr"/>
</dbReference>
<protein>
    <submittedName>
        <fullName evidence="3">DUF2167 domain-containing protein</fullName>
    </submittedName>
</protein>
<keyword evidence="2" id="KW-0732">Signal</keyword>
<evidence type="ECO:0000313" key="3">
    <source>
        <dbReference type="EMBL" id="MFD2918193.1"/>
    </source>
</evidence>